<sequence length="138" mass="15616">MASCLWSIGVTVLDCDERPQAHLPERKSEKVSEVNLFQKKLTKWWGTANARKEEHSPSGRLRHLPRSEPPSIIVVFLGVKLRTIIPPLLRKVGMNLGFEKFDGREDEGEAGSAACEKGDGGFWAELWELDKSLLFYIH</sequence>
<protein>
    <submittedName>
        <fullName evidence="1">Uncharacterized protein</fullName>
    </submittedName>
</protein>
<name>A0AAN9IWD2_CROPI</name>
<gene>
    <name evidence="1" type="ORF">RIF29_00659</name>
</gene>
<dbReference type="AlphaFoldDB" id="A0AAN9IWD2"/>
<dbReference type="Proteomes" id="UP001372338">
    <property type="component" value="Unassembled WGS sequence"/>
</dbReference>
<evidence type="ECO:0000313" key="2">
    <source>
        <dbReference type="Proteomes" id="UP001372338"/>
    </source>
</evidence>
<keyword evidence="2" id="KW-1185">Reference proteome</keyword>
<comment type="caution">
    <text evidence="1">The sequence shown here is derived from an EMBL/GenBank/DDBJ whole genome shotgun (WGS) entry which is preliminary data.</text>
</comment>
<proteinExistence type="predicted"/>
<organism evidence="1 2">
    <name type="scientific">Crotalaria pallida</name>
    <name type="common">Smooth rattlebox</name>
    <name type="synonym">Crotalaria striata</name>
    <dbReference type="NCBI Taxonomy" id="3830"/>
    <lineage>
        <taxon>Eukaryota</taxon>
        <taxon>Viridiplantae</taxon>
        <taxon>Streptophyta</taxon>
        <taxon>Embryophyta</taxon>
        <taxon>Tracheophyta</taxon>
        <taxon>Spermatophyta</taxon>
        <taxon>Magnoliopsida</taxon>
        <taxon>eudicotyledons</taxon>
        <taxon>Gunneridae</taxon>
        <taxon>Pentapetalae</taxon>
        <taxon>rosids</taxon>
        <taxon>fabids</taxon>
        <taxon>Fabales</taxon>
        <taxon>Fabaceae</taxon>
        <taxon>Papilionoideae</taxon>
        <taxon>50 kb inversion clade</taxon>
        <taxon>genistoids sensu lato</taxon>
        <taxon>core genistoids</taxon>
        <taxon>Crotalarieae</taxon>
        <taxon>Crotalaria</taxon>
    </lineage>
</organism>
<dbReference type="EMBL" id="JAYWIO010000001">
    <property type="protein sequence ID" value="KAK7287386.1"/>
    <property type="molecule type" value="Genomic_DNA"/>
</dbReference>
<reference evidence="1 2" key="1">
    <citation type="submission" date="2024-01" db="EMBL/GenBank/DDBJ databases">
        <title>The genomes of 5 underutilized Papilionoideae crops provide insights into root nodulation and disease resistanc.</title>
        <authorList>
            <person name="Yuan L."/>
        </authorList>
    </citation>
    <scope>NUCLEOTIDE SEQUENCE [LARGE SCALE GENOMIC DNA]</scope>
    <source>
        <strain evidence="1">ZHUSHIDOU_FW_LH</strain>
        <tissue evidence="1">Leaf</tissue>
    </source>
</reference>
<evidence type="ECO:0000313" key="1">
    <source>
        <dbReference type="EMBL" id="KAK7287386.1"/>
    </source>
</evidence>
<accession>A0AAN9IWD2</accession>